<evidence type="ECO:0000259" key="6">
    <source>
        <dbReference type="Pfam" id="PF00501"/>
    </source>
</evidence>
<dbReference type="PANTHER" id="PTHR43272">
    <property type="entry name" value="LONG-CHAIN-FATTY-ACID--COA LIGASE"/>
    <property type="match status" value="1"/>
</dbReference>
<dbReference type="GO" id="GO:0035336">
    <property type="term" value="P:long-chain fatty-acyl-CoA metabolic process"/>
    <property type="evidence" value="ECO:0007669"/>
    <property type="project" value="TreeGrafter"/>
</dbReference>
<evidence type="ECO:0000256" key="4">
    <source>
        <dbReference type="ARBA" id="ARBA00022840"/>
    </source>
</evidence>
<dbReference type="EMBL" id="JAEPRA010000002">
    <property type="protein sequence ID" value="KAG2188383.1"/>
    <property type="molecule type" value="Genomic_DNA"/>
</dbReference>
<dbReference type="Gene3D" id="3.40.50.12780">
    <property type="entry name" value="N-terminal domain of ligase-like"/>
    <property type="match status" value="1"/>
</dbReference>
<dbReference type="OrthoDB" id="1700726at2759"/>
<dbReference type="InterPro" id="IPR000873">
    <property type="entry name" value="AMP-dep_synth/lig_dom"/>
</dbReference>
<dbReference type="SUPFAM" id="SSF56801">
    <property type="entry name" value="Acetyl-CoA synthetase-like"/>
    <property type="match status" value="1"/>
</dbReference>
<keyword evidence="8" id="KW-1185">Reference proteome</keyword>
<dbReference type="InterPro" id="IPR042099">
    <property type="entry name" value="ANL_N_sf"/>
</dbReference>
<sequence>MPKAHSQPVIVTPEGESMVRRSTLAADKVIDRPADHVNTLYDVLQNSAKKFGDKEAIGFRYVEDTIEEEKEVVKIINGEEHKEMKKWKYFQMSPFQYVGYRKMSEIAHDLGAGLAHLGLKKGSKLEIFAATSTTLAKLECPLFSADWLFVAHSAFTQSIAIVTAYDTLGESGLLHSMNETEVEAIFTNADLLPTLLKVLPECPSLKHVIYCGEAKPEIVEKVKAQVGSVISLKELKALGRQHPCPPVKPKADDICCIMYTSGSTGNPKGVILKHSNLVAAIGGVDKLLGKWINEHDSIMAYLPLAHVLEFLVENLCLYWGVTLGYGTVRTLTDASVRNCKGDIKEFRPTILTGVPTVWESIRKGILNTINSGSPTVRKVFERAFTTKAWLMERGLPSPVLDKLIFSKIKEQVGGRLRFGLSGGAPISLETQKFLSVCLAPILGGYGMTESVGMCCIMTPENFHYGRVGAPVPCCEIKLVDVPDTDYKSTNKPKPQGEVWVRGPSITAGYWKRDDVTAETIMKDGWLRTGDVGELNKDGTLTIIDRAKNLVKLSNGEYIALEKLESIYKSCLVVNNLCVYGDSLRPKPVAIIVPVEPRIKELAEQFEIEGDLEQLCKSDIIRKEVLRLLLEQAKVGGLKGSELLHDIHLSHEEWTPENGFLTAAQKLKRNDINKNYKMQLDAM</sequence>
<proteinExistence type="inferred from homology"/>
<protein>
    <recommendedName>
        <fullName evidence="6">AMP-dependent synthetase/ligase domain-containing protein</fullName>
    </recommendedName>
</protein>
<keyword evidence="4" id="KW-0067">ATP-binding</keyword>
<comment type="catalytic activity">
    <reaction evidence="5">
        <text>a long-chain fatty acid + ATP + CoA = a long-chain fatty acyl-CoA + AMP + diphosphate</text>
        <dbReference type="Rhea" id="RHEA:15421"/>
        <dbReference type="ChEBI" id="CHEBI:30616"/>
        <dbReference type="ChEBI" id="CHEBI:33019"/>
        <dbReference type="ChEBI" id="CHEBI:57287"/>
        <dbReference type="ChEBI" id="CHEBI:57560"/>
        <dbReference type="ChEBI" id="CHEBI:83139"/>
        <dbReference type="ChEBI" id="CHEBI:456215"/>
        <dbReference type="EC" id="6.2.1.3"/>
    </reaction>
</comment>
<dbReference type="GO" id="GO:0005783">
    <property type="term" value="C:endoplasmic reticulum"/>
    <property type="evidence" value="ECO:0007669"/>
    <property type="project" value="TreeGrafter"/>
</dbReference>
<dbReference type="PROSITE" id="PS00455">
    <property type="entry name" value="AMP_BINDING"/>
    <property type="match status" value="1"/>
</dbReference>
<comment type="caution">
    <text evidence="7">The sequence shown here is derived from an EMBL/GenBank/DDBJ whole genome shotgun (WGS) entry which is preliminary data.</text>
</comment>
<keyword evidence="2" id="KW-0436">Ligase</keyword>
<comment type="similarity">
    <text evidence="1">Belongs to the ATP-dependent AMP-binding enzyme family.</text>
</comment>
<evidence type="ECO:0000313" key="7">
    <source>
        <dbReference type="EMBL" id="KAG2188383.1"/>
    </source>
</evidence>
<reference evidence="7" key="1">
    <citation type="submission" date="2020-12" db="EMBL/GenBank/DDBJ databases">
        <title>Metabolic potential, ecology and presence of endohyphal bacteria is reflected in genomic diversity of Mucoromycotina.</title>
        <authorList>
            <person name="Muszewska A."/>
            <person name="Okrasinska A."/>
            <person name="Steczkiewicz K."/>
            <person name="Drgas O."/>
            <person name="Orlowska M."/>
            <person name="Perlinska-Lenart U."/>
            <person name="Aleksandrzak-Piekarczyk T."/>
            <person name="Szatraj K."/>
            <person name="Zielenkiewicz U."/>
            <person name="Pilsyk S."/>
            <person name="Malc E."/>
            <person name="Mieczkowski P."/>
            <person name="Kruszewska J.S."/>
            <person name="Biernat P."/>
            <person name="Pawlowska J."/>
        </authorList>
    </citation>
    <scope>NUCLEOTIDE SEQUENCE</scope>
    <source>
        <strain evidence="7">WA0000051536</strain>
    </source>
</reference>
<organism evidence="7 8">
    <name type="scientific">Umbelopsis vinacea</name>
    <dbReference type="NCBI Taxonomy" id="44442"/>
    <lineage>
        <taxon>Eukaryota</taxon>
        <taxon>Fungi</taxon>
        <taxon>Fungi incertae sedis</taxon>
        <taxon>Mucoromycota</taxon>
        <taxon>Mucoromycotina</taxon>
        <taxon>Umbelopsidomycetes</taxon>
        <taxon>Umbelopsidales</taxon>
        <taxon>Umbelopsidaceae</taxon>
        <taxon>Umbelopsis</taxon>
    </lineage>
</organism>
<dbReference type="GO" id="GO:0005811">
    <property type="term" value="C:lipid droplet"/>
    <property type="evidence" value="ECO:0007669"/>
    <property type="project" value="TreeGrafter"/>
</dbReference>
<dbReference type="InterPro" id="IPR020845">
    <property type="entry name" value="AMP-binding_CS"/>
</dbReference>
<dbReference type="Proteomes" id="UP000612746">
    <property type="component" value="Unassembled WGS sequence"/>
</dbReference>
<evidence type="ECO:0000256" key="1">
    <source>
        <dbReference type="ARBA" id="ARBA00006432"/>
    </source>
</evidence>
<accession>A0A8H7QAZ3</accession>
<evidence type="ECO:0000256" key="3">
    <source>
        <dbReference type="ARBA" id="ARBA00022741"/>
    </source>
</evidence>
<evidence type="ECO:0000256" key="5">
    <source>
        <dbReference type="ARBA" id="ARBA00036813"/>
    </source>
</evidence>
<dbReference type="GO" id="GO:0004467">
    <property type="term" value="F:long-chain fatty acid-CoA ligase activity"/>
    <property type="evidence" value="ECO:0007669"/>
    <property type="project" value="UniProtKB-EC"/>
</dbReference>
<gene>
    <name evidence="7" type="ORF">INT44_001136</name>
</gene>
<evidence type="ECO:0000256" key="2">
    <source>
        <dbReference type="ARBA" id="ARBA00022598"/>
    </source>
</evidence>
<dbReference type="PANTHER" id="PTHR43272:SF83">
    <property type="entry name" value="ACYL-COA SYNTHETASE LONG-CHAIN, ISOFORM J"/>
    <property type="match status" value="1"/>
</dbReference>
<dbReference type="Pfam" id="PF00501">
    <property type="entry name" value="AMP-binding"/>
    <property type="match status" value="1"/>
</dbReference>
<dbReference type="AlphaFoldDB" id="A0A8H7QAZ3"/>
<feature type="domain" description="AMP-dependent synthetase/ligase" evidence="6">
    <location>
        <begin position="94"/>
        <end position="510"/>
    </location>
</feature>
<name>A0A8H7QAZ3_9FUNG</name>
<keyword evidence="3" id="KW-0547">Nucleotide-binding</keyword>
<dbReference type="GO" id="GO:0005524">
    <property type="term" value="F:ATP binding"/>
    <property type="evidence" value="ECO:0007669"/>
    <property type="project" value="UniProtKB-KW"/>
</dbReference>
<evidence type="ECO:0000313" key="8">
    <source>
        <dbReference type="Proteomes" id="UP000612746"/>
    </source>
</evidence>
<dbReference type="GO" id="GO:0005886">
    <property type="term" value="C:plasma membrane"/>
    <property type="evidence" value="ECO:0007669"/>
    <property type="project" value="TreeGrafter"/>
</dbReference>